<keyword evidence="1" id="KW-0611">Plant defense</keyword>
<dbReference type="EMBL" id="JARYMX010000001">
    <property type="protein sequence ID" value="KAJ9565199.1"/>
    <property type="molecule type" value="Genomic_DNA"/>
</dbReference>
<protein>
    <submittedName>
        <fullName evidence="2">Uncharacterized protein</fullName>
    </submittedName>
</protein>
<dbReference type="Proteomes" id="UP001172457">
    <property type="component" value="Chromosome 1"/>
</dbReference>
<sequence length="356" mass="40661">MFPEDEEIWVKNLVQYAVGMDKFEELQSMEDTRNMIHIVIDTLKSCFLLLNGSVEDTTKMHDVVRDMALLIVSQDETKLVVKVGIGLADTLAAKKLRKQLHKNIMMKNKISALPNHEFQFPLLEMFLIQENSSLKTVLEVPKASHQTKDAKFAGNILLSDISRIAEVKDLQILRVDGTGIKVIATEVGQLTILKHLDALQCYNLYPMLHLMLFPTFFELFTDIYPKDRRNNHGLDEISTLTSLRWLELAVPSLDRVPKVVKFDILHRFEILIGIDHKKTESSFDSESRCHMVLSNLQLPPMITCRRLMKAADYISLYKIQKLTNILSNLCCEDLNGLKSIEISDCQDVSCLIEAID</sequence>
<dbReference type="SUPFAM" id="SSF52058">
    <property type="entry name" value="L domain-like"/>
    <property type="match status" value="1"/>
</dbReference>
<organism evidence="2 3">
    <name type="scientific">Centaurea solstitialis</name>
    <name type="common">yellow star-thistle</name>
    <dbReference type="NCBI Taxonomy" id="347529"/>
    <lineage>
        <taxon>Eukaryota</taxon>
        <taxon>Viridiplantae</taxon>
        <taxon>Streptophyta</taxon>
        <taxon>Embryophyta</taxon>
        <taxon>Tracheophyta</taxon>
        <taxon>Spermatophyta</taxon>
        <taxon>Magnoliopsida</taxon>
        <taxon>eudicotyledons</taxon>
        <taxon>Gunneridae</taxon>
        <taxon>Pentapetalae</taxon>
        <taxon>asterids</taxon>
        <taxon>campanulids</taxon>
        <taxon>Asterales</taxon>
        <taxon>Asteraceae</taxon>
        <taxon>Carduoideae</taxon>
        <taxon>Cardueae</taxon>
        <taxon>Centaureinae</taxon>
        <taxon>Centaurea</taxon>
    </lineage>
</organism>
<dbReference type="InterPro" id="IPR050905">
    <property type="entry name" value="Plant_NBS-LRR"/>
</dbReference>
<gene>
    <name evidence="2" type="ORF">OSB04_001165</name>
</gene>
<dbReference type="AlphaFoldDB" id="A0AA38TQT0"/>
<evidence type="ECO:0000313" key="2">
    <source>
        <dbReference type="EMBL" id="KAJ9565199.1"/>
    </source>
</evidence>
<evidence type="ECO:0000256" key="1">
    <source>
        <dbReference type="ARBA" id="ARBA00022821"/>
    </source>
</evidence>
<comment type="caution">
    <text evidence="2">The sequence shown here is derived from an EMBL/GenBank/DDBJ whole genome shotgun (WGS) entry which is preliminary data.</text>
</comment>
<dbReference type="Gene3D" id="3.80.10.10">
    <property type="entry name" value="Ribonuclease Inhibitor"/>
    <property type="match status" value="1"/>
</dbReference>
<dbReference type="PANTHER" id="PTHR33463:SF198">
    <property type="entry name" value="RPP4C3"/>
    <property type="match status" value="1"/>
</dbReference>
<proteinExistence type="predicted"/>
<keyword evidence="3" id="KW-1185">Reference proteome</keyword>
<reference evidence="2" key="1">
    <citation type="submission" date="2023-03" db="EMBL/GenBank/DDBJ databases">
        <title>Chromosome-scale reference genome and RAD-based genetic map of yellow starthistle (Centaurea solstitialis) reveal putative structural variation and QTLs associated with invader traits.</title>
        <authorList>
            <person name="Reatini B."/>
            <person name="Cang F.A."/>
            <person name="Jiang Q."/>
            <person name="Mckibben M.T.W."/>
            <person name="Barker M.S."/>
            <person name="Rieseberg L.H."/>
            <person name="Dlugosch K.M."/>
        </authorList>
    </citation>
    <scope>NUCLEOTIDE SEQUENCE</scope>
    <source>
        <strain evidence="2">CAN-66</strain>
        <tissue evidence="2">Leaf</tissue>
    </source>
</reference>
<accession>A0AA38TQT0</accession>
<name>A0AA38TQT0_9ASTR</name>
<dbReference type="PANTHER" id="PTHR33463">
    <property type="entry name" value="NB-ARC DOMAIN-CONTAINING PROTEIN-RELATED"/>
    <property type="match status" value="1"/>
</dbReference>
<dbReference type="InterPro" id="IPR032675">
    <property type="entry name" value="LRR_dom_sf"/>
</dbReference>
<evidence type="ECO:0000313" key="3">
    <source>
        <dbReference type="Proteomes" id="UP001172457"/>
    </source>
</evidence>